<accession>A0A6L2JGZ7</accession>
<dbReference type="InterPro" id="IPR043128">
    <property type="entry name" value="Rev_trsase/Diguanyl_cyclase"/>
</dbReference>
<dbReference type="Gene3D" id="3.10.10.10">
    <property type="entry name" value="HIV Type 1 Reverse Transcriptase, subunit A, domain 1"/>
    <property type="match status" value="1"/>
</dbReference>
<keyword evidence="5" id="KW-0695">RNA-directed DNA polymerase</keyword>
<dbReference type="Gene3D" id="3.30.70.270">
    <property type="match status" value="3"/>
</dbReference>
<evidence type="ECO:0000259" key="4">
    <source>
        <dbReference type="PROSITE" id="PS50878"/>
    </source>
</evidence>
<feature type="coiled-coil region" evidence="2">
    <location>
        <begin position="1245"/>
        <end position="1272"/>
    </location>
</feature>
<evidence type="ECO:0000313" key="5">
    <source>
        <dbReference type="EMBL" id="GEU36278.1"/>
    </source>
</evidence>
<evidence type="ECO:0000256" key="3">
    <source>
        <dbReference type="SAM" id="MobiDB-lite"/>
    </source>
</evidence>
<keyword evidence="5" id="KW-0808">Transferase</keyword>
<sequence>MCGPFPVASPMRCSKTQWKKLHLLIQDDYLHEYNNAFDVLLNKVTLSETQAVSLYLKGLKPEIRGPVKTFKPGTLYEAYRLAKIQNLNNTTLENKLTLAKGEATHPKNTNETGRVTPPVNASKFPLLPTPNTRPIGATTTKTGAKVSRRLTSKELELKRAKGECFWCEWIPDDIHKTTFQTHEGHYEFLVMPFGLTNAHTTFQALINHAFWPLLSKGVLVFFDDILVYSRDVEQHKQHLCRVFSIIKEHQLFAKESKCVFGGWAVEYLGRIISGDGVRTDPSNVEAVIVNGDAPASIASVSGGAEAVIPPKTTKQKIVRRNKLKAKSTLLLAIPDKHLLKFHVIKDAKTLWEAIKTRFGGNKESKKMQKTILKQQYENFAASRYEGLDKTYDRFQKLISQLEIHDLDMLSMYDLYNNLKVYEAEIKVQSNSSLNSQNVAFVSSENTSSTNEAVNTAHDVSAASSQGQAFASTYADDVMVKRFIKKTERNMNFNGKENVGFDKTNVECYNCHRICHFVRECRALKSQGNKMSYQVKEGPTDFALMAFSSLGSSNSDTEDQGILDSGCSRHMTRNKSFLIDYQDIDGGFVAFGGSPKGGKMSGKGKIRTGKLDYEDVYFIKEFKFNLFSASQMCDKKNNVLFTETECLVLSLDFKLLNENQVLLKVPRQNIYHLGKFEGKADEGFLVGYSVNSNAFRVINSRTMKVEENLHIRFLENKSNVAGRGQARQEKASDHEYILLSLMPSHSPLSLSIQSSEDKDAYEVPGKGDEGVIKGSEIDNQERFDSSTQDVNTAELNINTANTNINTGSLNINTFGSNDPSMPSLEETNIFDDVYNDREVGAEAHTNNLELSTVVNHIPTTRVHNDHLKEQIIRDLNLATQTRRMINFSKENAMVSFINKQRRINHKDYHNCLFVCFLSQQEPKKVIHALTDPSWIEAMQAELLQFKLQKMDVKSAFLYDTIEEEVYMCQPPGFEDPHFPNKVYKKDDEIFINQDKYVADILKKFDFTTVKTTSTPIEPNTTLIKDAEAKDVDLHLYRSIIGSLLKFTAGGCQFLRKRLISWQCKKQTVVANSTTEAEYVAAASCCRQKPTKSEEFKQIVDFLNANPIKYALTVNPTIYTLCIQQFWDSAKVKTVNEDVQIRALVGEKIIITEASIRCDLQLQDVEGTACLPNASIFKELARMGKHKSRRKQRKETKVPHTEPQTEEHIPTPSHDPLPSGKDRMQLSKIMEICTKLSDKVLSLEQIKTNQAAKIDKLKKRVKKLKGKKKKRTHRLKRLCKVELTARVESSKKKKGRMNDEDLFGFNNLNDDEVIVDVTAGENIEQDAIVAKKEVNVTVDEVVTTAKSVEGITAATTPQISKDDVTLAQTLIEIKAAKTKARGKLRCLEMKTENMTSSYYFNAAYVQLVPLVYKVTTIFNKVNAAKFKSYNWGCQVFAAQVMEQKLEDKRLENIPVVREFPDVFPEDLSGLPLVRQVEFQIDLIPRATPIARAPYRLAPSEMQELSNQLQELVDRGFIRPSTSPWRAPVLFVKKKDRSFRMCIDYQELNKLIVKHRYPLPRIDDLFDQLQDSNVYSKIDLRSCYHQLRVRDADFPKTAFRTRYGRYKFQVMPFGLTKAPAVFMDLLNRVCKPYLDKFMIVFIDDILIYSRNKEEHANHLRIILELLRKEKLYAKFSKCDFWISIVQFLGHLIDSQGLHADPAKIEAVKNWASPTTPIEIRQFLGLAGYYQRFIKDFSKITKSLTELTQKNKKLRLDGKLNFVEEPVEVMDRDVKQLKQSRIPIVKVRWNSKRGPKFTWEREDRIRAKNDNDGPPPPAGGDLQVLDLRTMEELCQPTLKGRGRSIAPINIQANIFGLKNDMIQQFKNSCNFHGLPGDDANKHLDKFLHVIQEIEALKSEMAEMNKNFSRTIQNQQVNSVTPSYETHGGPHSYYECQAISGHIQKVYAAGTYNQGGNTYQPLGGEQEPEVTKDTVQPSTEDIQSSMFQTQVQVDKPVVALGTKTTIPYPSRVNQQKLHEKDDQLALKFLEIFRKLHFDLSFTDALLHMPKFVAMFKSLLNKKEKLFGLATTSMNENSITFKVGQTSKYSYNDTASINRIDVINVACEDYVQEILRFSEVSKSGNPTPASNPIVALSSPSLAPFKGGDFILEEIETCLASESIQSGIDNTKFDPEGDILLIEKLLNDGPSSLPPLEELNLEEIKSVKSSIDEPPELELKD</sequence>
<dbReference type="InterPro" id="IPR043502">
    <property type="entry name" value="DNA/RNA_pol_sf"/>
</dbReference>
<dbReference type="InterPro" id="IPR000477">
    <property type="entry name" value="RT_dom"/>
</dbReference>
<dbReference type="InterPro" id="IPR057670">
    <property type="entry name" value="SH3_retrovirus"/>
</dbReference>
<feature type="compositionally biased region" description="Basic and acidic residues" evidence="3">
    <location>
        <begin position="1796"/>
        <end position="1807"/>
    </location>
</feature>
<dbReference type="PANTHER" id="PTHR24559:SF427">
    <property type="entry name" value="RNA-DIRECTED DNA POLYMERASE"/>
    <property type="match status" value="1"/>
</dbReference>
<name>A0A6L2JGZ7_TANCI</name>
<dbReference type="CDD" id="cd01647">
    <property type="entry name" value="RT_LTR"/>
    <property type="match status" value="2"/>
</dbReference>
<feature type="coiled-coil region" evidence="2">
    <location>
        <begin position="1882"/>
        <end position="1909"/>
    </location>
</feature>
<dbReference type="SUPFAM" id="SSF57756">
    <property type="entry name" value="Retrovirus zinc finger-like domains"/>
    <property type="match status" value="1"/>
</dbReference>
<keyword evidence="1" id="KW-0378">Hydrolase</keyword>
<dbReference type="Pfam" id="PF14223">
    <property type="entry name" value="Retrotran_gag_2"/>
    <property type="match status" value="1"/>
</dbReference>
<dbReference type="InterPro" id="IPR053134">
    <property type="entry name" value="RNA-dir_DNA_polymerase"/>
</dbReference>
<keyword evidence="2" id="KW-0175">Coiled coil</keyword>
<dbReference type="Pfam" id="PF25597">
    <property type="entry name" value="SH3_retrovirus"/>
    <property type="match status" value="1"/>
</dbReference>
<reference evidence="5" key="1">
    <citation type="journal article" date="2019" name="Sci. Rep.">
        <title>Draft genome of Tanacetum cinerariifolium, the natural source of mosquito coil.</title>
        <authorList>
            <person name="Yamashiro T."/>
            <person name="Shiraishi A."/>
            <person name="Satake H."/>
            <person name="Nakayama K."/>
        </authorList>
    </citation>
    <scope>NUCLEOTIDE SEQUENCE</scope>
</reference>
<feature type="region of interest" description="Disordered" evidence="3">
    <location>
        <begin position="1796"/>
        <end position="1815"/>
    </location>
</feature>
<gene>
    <name evidence="5" type="ORF">Tci_008256</name>
</gene>
<keyword evidence="1" id="KW-0645">Protease</keyword>
<feature type="compositionally biased region" description="Basic residues" evidence="3">
    <location>
        <begin position="1181"/>
        <end position="1192"/>
    </location>
</feature>
<feature type="region of interest" description="Disordered" evidence="3">
    <location>
        <begin position="1179"/>
        <end position="1219"/>
    </location>
</feature>
<keyword evidence="5" id="KW-0548">Nucleotidyltransferase</keyword>
<dbReference type="SUPFAM" id="SSF56672">
    <property type="entry name" value="DNA/RNA polymerases"/>
    <property type="match status" value="2"/>
</dbReference>
<evidence type="ECO:0000256" key="2">
    <source>
        <dbReference type="SAM" id="Coils"/>
    </source>
</evidence>
<dbReference type="GO" id="GO:0003964">
    <property type="term" value="F:RNA-directed DNA polymerase activity"/>
    <property type="evidence" value="ECO:0007669"/>
    <property type="project" value="UniProtKB-KW"/>
</dbReference>
<dbReference type="Pfam" id="PF22936">
    <property type="entry name" value="Pol_BBD"/>
    <property type="match status" value="1"/>
</dbReference>
<dbReference type="PANTHER" id="PTHR24559">
    <property type="entry name" value="TRANSPOSON TY3-I GAG-POL POLYPROTEIN"/>
    <property type="match status" value="1"/>
</dbReference>
<proteinExistence type="predicted"/>
<dbReference type="InterPro" id="IPR054722">
    <property type="entry name" value="PolX-like_BBD"/>
</dbReference>
<feature type="domain" description="Reverse transcriptase" evidence="4">
    <location>
        <begin position="1510"/>
        <end position="1689"/>
    </location>
</feature>
<dbReference type="Pfam" id="PF00078">
    <property type="entry name" value="RVT_1"/>
    <property type="match status" value="2"/>
</dbReference>
<comment type="caution">
    <text evidence="5">The sequence shown here is derived from an EMBL/GenBank/DDBJ whole genome shotgun (WGS) entry which is preliminary data.</text>
</comment>
<feature type="compositionally biased region" description="Basic and acidic residues" evidence="3">
    <location>
        <begin position="1193"/>
        <end position="1207"/>
    </location>
</feature>
<dbReference type="Pfam" id="PF07727">
    <property type="entry name" value="RVT_2"/>
    <property type="match status" value="1"/>
</dbReference>
<protein>
    <submittedName>
        <fullName evidence="5">Putative reverse transcriptase domain-containing protein</fullName>
    </submittedName>
</protein>
<dbReference type="GO" id="GO:0003676">
    <property type="term" value="F:nucleic acid binding"/>
    <property type="evidence" value="ECO:0007669"/>
    <property type="project" value="InterPro"/>
</dbReference>
<evidence type="ECO:0000256" key="1">
    <source>
        <dbReference type="ARBA" id="ARBA00022750"/>
    </source>
</evidence>
<dbReference type="InterPro" id="IPR013103">
    <property type="entry name" value="RVT_2"/>
</dbReference>
<organism evidence="5">
    <name type="scientific">Tanacetum cinerariifolium</name>
    <name type="common">Dalmatian daisy</name>
    <name type="synonym">Chrysanthemum cinerariifolium</name>
    <dbReference type="NCBI Taxonomy" id="118510"/>
    <lineage>
        <taxon>Eukaryota</taxon>
        <taxon>Viridiplantae</taxon>
        <taxon>Streptophyta</taxon>
        <taxon>Embryophyta</taxon>
        <taxon>Tracheophyta</taxon>
        <taxon>Spermatophyta</taxon>
        <taxon>Magnoliopsida</taxon>
        <taxon>eudicotyledons</taxon>
        <taxon>Gunneridae</taxon>
        <taxon>Pentapetalae</taxon>
        <taxon>asterids</taxon>
        <taxon>campanulids</taxon>
        <taxon>Asterales</taxon>
        <taxon>Asteraceae</taxon>
        <taxon>Asteroideae</taxon>
        <taxon>Anthemideae</taxon>
        <taxon>Anthemidinae</taxon>
        <taxon>Tanacetum</taxon>
    </lineage>
</organism>
<dbReference type="EMBL" id="BKCJ010000791">
    <property type="protein sequence ID" value="GEU36278.1"/>
    <property type="molecule type" value="Genomic_DNA"/>
</dbReference>
<dbReference type="GO" id="GO:0004190">
    <property type="term" value="F:aspartic-type endopeptidase activity"/>
    <property type="evidence" value="ECO:0007669"/>
    <property type="project" value="UniProtKB-KW"/>
</dbReference>
<dbReference type="PROSITE" id="PS50878">
    <property type="entry name" value="RT_POL"/>
    <property type="match status" value="1"/>
</dbReference>
<dbReference type="GO" id="GO:0008270">
    <property type="term" value="F:zinc ion binding"/>
    <property type="evidence" value="ECO:0007669"/>
    <property type="project" value="InterPro"/>
</dbReference>
<dbReference type="InterPro" id="IPR036875">
    <property type="entry name" value="Znf_CCHC_sf"/>
</dbReference>
<feature type="compositionally biased region" description="Polar residues" evidence="3">
    <location>
        <begin position="129"/>
        <end position="142"/>
    </location>
</feature>
<keyword evidence="1" id="KW-0064">Aspartyl protease</keyword>
<feature type="region of interest" description="Disordered" evidence="3">
    <location>
        <begin position="102"/>
        <end position="143"/>
    </location>
</feature>